<dbReference type="GO" id="GO:0047286">
    <property type="term" value="F:NAD+-diphthamide ADP-ribosyltransferase activity"/>
    <property type="evidence" value="ECO:0007669"/>
    <property type="project" value="InterPro"/>
</dbReference>
<feature type="compositionally biased region" description="Polar residues" evidence="1">
    <location>
        <begin position="1"/>
        <end position="11"/>
    </location>
</feature>
<evidence type="ECO:0000259" key="2">
    <source>
        <dbReference type="Pfam" id="PF09009"/>
    </source>
</evidence>
<feature type="domain" description="Exotoxin A catalytic" evidence="2">
    <location>
        <begin position="8"/>
        <end position="111"/>
    </location>
</feature>
<gene>
    <name evidence="3" type="ORF">ALEPTO_LOCUS6680</name>
</gene>
<dbReference type="InterPro" id="IPR015099">
    <property type="entry name" value="Exotox-A_cataly_dom"/>
</dbReference>
<dbReference type="EMBL" id="CAJVPS010002410">
    <property type="protein sequence ID" value="CAG8568031.1"/>
    <property type="molecule type" value="Genomic_DNA"/>
</dbReference>
<accession>A0A9N9G049</accession>
<comment type="caution">
    <text evidence="3">The sequence shown here is derived from an EMBL/GenBank/DDBJ whole genome shotgun (WGS) entry which is preliminary data.</text>
</comment>
<keyword evidence="4" id="KW-1185">Reference proteome</keyword>
<dbReference type="OrthoDB" id="2400077at2759"/>
<name>A0A9N9G049_9GLOM</name>
<feature type="region of interest" description="Disordered" evidence="1">
    <location>
        <begin position="1"/>
        <end position="35"/>
    </location>
</feature>
<dbReference type="Proteomes" id="UP000789508">
    <property type="component" value="Unassembled WGS sequence"/>
</dbReference>
<sequence length="186" mass="20667">MTNGFTQQPQQGLLPHERGLYTSPDPKVASGYGATQDGYRVKPGVVLAVSIPSKTPHVITSTSMAHRTKIKNETDVMNRNFGKGNYSVTGPQSSQNRAPETITQFPIASKTKSQKLPKQPTLDTMGNFEPGSDIRRKHQVKYTHEVVSVERFYHNPVPEKATITKFQSISLKSAKPVIKRKKQSPH</sequence>
<protein>
    <submittedName>
        <fullName evidence="3">13379_t:CDS:1</fullName>
    </submittedName>
</protein>
<organism evidence="3 4">
    <name type="scientific">Ambispora leptoticha</name>
    <dbReference type="NCBI Taxonomy" id="144679"/>
    <lineage>
        <taxon>Eukaryota</taxon>
        <taxon>Fungi</taxon>
        <taxon>Fungi incertae sedis</taxon>
        <taxon>Mucoromycota</taxon>
        <taxon>Glomeromycotina</taxon>
        <taxon>Glomeromycetes</taxon>
        <taxon>Archaeosporales</taxon>
        <taxon>Ambisporaceae</taxon>
        <taxon>Ambispora</taxon>
    </lineage>
</organism>
<evidence type="ECO:0000313" key="3">
    <source>
        <dbReference type="EMBL" id="CAG8568031.1"/>
    </source>
</evidence>
<dbReference type="AlphaFoldDB" id="A0A9N9G049"/>
<feature type="compositionally biased region" description="Polar residues" evidence="1">
    <location>
        <begin position="104"/>
        <end position="124"/>
    </location>
</feature>
<dbReference type="Gene3D" id="3.90.175.10">
    <property type="entry name" value="Diphtheria Toxin, domain 1"/>
    <property type="match status" value="1"/>
</dbReference>
<reference evidence="3" key="1">
    <citation type="submission" date="2021-06" db="EMBL/GenBank/DDBJ databases">
        <authorList>
            <person name="Kallberg Y."/>
            <person name="Tangrot J."/>
            <person name="Rosling A."/>
        </authorList>
    </citation>
    <scope>NUCLEOTIDE SEQUENCE</scope>
    <source>
        <strain evidence="3">FL130A</strain>
    </source>
</reference>
<proteinExistence type="predicted"/>
<feature type="region of interest" description="Disordered" evidence="1">
    <location>
        <begin position="104"/>
        <end position="132"/>
    </location>
</feature>
<dbReference type="Pfam" id="PF09009">
    <property type="entry name" value="Exotox-A_cataly"/>
    <property type="match status" value="1"/>
</dbReference>
<evidence type="ECO:0000313" key="4">
    <source>
        <dbReference type="Proteomes" id="UP000789508"/>
    </source>
</evidence>
<evidence type="ECO:0000256" key="1">
    <source>
        <dbReference type="SAM" id="MobiDB-lite"/>
    </source>
</evidence>